<dbReference type="AlphaFoldDB" id="A0A517R874"/>
<keyword evidence="2" id="KW-1185">Reference proteome</keyword>
<name>A0A517R874_9PLAN</name>
<organism evidence="1 2">
    <name type="scientific">Gimesia alba</name>
    <dbReference type="NCBI Taxonomy" id="2527973"/>
    <lineage>
        <taxon>Bacteria</taxon>
        <taxon>Pseudomonadati</taxon>
        <taxon>Planctomycetota</taxon>
        <taxon>Planctomycetia</taxon>
        <taxon>Planctomycetales</taxon>
        <taxon>Planctomycetaceae</taxon>
        <taxon>Gimesia</taxon>
    </lineage>
</organism>
<dbReference type="EMBL" id="CP036269">
    <property type="protein sequence ID" value="QDT39993.1"/>
    <property type="molecule type" value="Genomic_DNA"/>
</dbReference>
<dbReference type="Proteomes" id="UP000317171">
    <property type="component" value="Chromosome"/>
</dbReference>
<evidence type="ECO:0000313" key="1">
    <source>
        <dbReference type="EMBL" id="QDT39993.1"/>
    </source>
</evidence>
<sequence length="46" mass="5117">MCVVGVGLCADPPGERPFVNTVQTEHVKLFARLTQKQPEPSIRTHE</sequence>
<proteinExistence type="predicted"/>
<protein>
    <submittedName>
        <fullName evidence="1">Uncharacterized protein</fullName>
    </submittedName>
</protein>
<reference evidence="1 2" key="1">
    <citation type="submission" date="2019-02" db="EMBL/GenBank/DDBJ databases">
        <title>Deep-cultivation of Planctomycetes and their phenomic and genomic characterization uncovers novel biology.</title>
        <authorList>
            <person name="Wiegand S."/>
            <person name="Jogler M."/>
            <person name="Boedeker C."/>
            <person name="Pinto D."/>
            <person name="Vollmers J."/>
            <person name="Rivas-Marin E."/>
            <person name="Kohn T."/>
            <person name="Peeters S.H."/>
            <person name="Heuer A."/>
            <person name="Rast P."/>
            <person name="Oberbeckmann S."/>
            <person name="Bunk B."/>
            <person name="Jeske O."/>
            <person name="Meyerdierks A."/>
            <person name="Storesund J.E."/>
            <person name="Kallscheuer N."/>
            <person name="Luecker S."/>
            <person name="Lage O.M."/>
            <person name="Pohl T."/>
            <person name="Merkel B.J."/>
            <person name="Hornburger P."/>
            <person name="Mueller R.-W."/>
            <person name="Bruemmer F."/>
            <person name="Labrenz M."/>
            <person name="Spormann A.M."/>
            <person name="Op den Camp H."/>
            <person name="Overmann J."/>
            <person name="Amann R."/>
            <person name="Jetten M.S.M."/>
            <person name="Mascher T."/>
            <person name="Medema M.H."/>
            <person name="Devos D.P."/>
            <person name="Kaster A.-K."/>
            <person name="Ovreas L."/>
            <person name="Rohde M."/>
            <person name="Galperin M.Y."/>
            <person name="Jogler C."/>
        </authorList>
    </citation>
    <scope>NUCLEOTIDE SEQUENCE [LARGE SCALE GENOMIC DNA]</scope>
    <source>
        <strain evidence="1 2">Pan241w</strain>
    </source>
</reference>
<evidence type="ECO:0000313" key="2">
    <source>
        <dbReference type="Proteomes" id="UP000317171"/>
    </source>
</evidence>
<accession>A0A517R874</accession>
<gene>
    <name evidence="1" type="ORF">Pan241w_00460</name>
</gene>
<dbReference type="KEGG" id="gaz:Pan241w_00460"/>